<dbReference type="PANTHER" id="PTHR43008:SF4">
    <property type="entry name" value="CHAIN DEHYDROGENASE, PUTATIVE (AFU_ORTHOLOGUE AFUA_4G08710)-RELATED"/>
    <property type="match status" value="1"/>
</dbReference>
<gene>
    <name evidence="3" type="ORF">GCM10023217_28420</name>
</gene>
<name>A0ABP8ZFK3_9ACTN</name>
<proteinExistence type="inferred from homology"/>
<dbReference type="Pfam" id="PF00106">
    <property type="entry name" value="adh_short"/>
    <property type="match status" value="1"/>
</dbReference>
<sequence>MGIFLVTGSASGMGAQTAQRLRAEGHRVIGVDRADAEVVADLSTPEGRQRAIDEVLGSCDGVLDGAVLAAGLGPKPGAERTIVEVNVLGVTELLTGLRPALAKSEKAKVVVIGSNSTTSTPLVPRRAIRQLLRGDTEGAARTLRRRGPLSAPAAYAASKLAVSYWCRREAVSAAWAGAGIRLNLLAPGPVLTPLLRGQLASGTGKQVRSFPVPAREYGTPEQIDEWIAVMLSPAADFMVGSVITVDGGTEALLRPRDWPARLPLPELPRMLWSMYKAPSRGQVADYSDV</sequence>
<comment type="similarity">
    <text evidence="1">Belongs to the short-chain dehydrogenases/reductases (SDR) family.</text>
</comment>
<dbReference type="InterPro" id="IPR002347">
    <property type="entry name" value="SDR_fam"/>
</dbReference>
<evidence type="ECO:0000256" key="2">
    <source>
        <dbReference type="ARBA" id="ARBA00023002"/>
    </source>
</evidence>
<evidence type="ECO:0000313" key="3">
    <source>
        <dbReference type="EMBL" id="GAA4755076.1"/>
    </source>
</evidence>
<dbReference type="InterPro" id="IPR036291">
    <property type="entry name" value="NAD(P)-bd_dom_sf"/>
</dbReference>
<evidence type="ECO:0000313" key="4">
    <source>
        <dbReference type="Proteomes" id="UP001500822"/>
    </source>
</evidence>
<organism evidence="3 4">
    <name type="scientific">Gordonia alkaliphila</name>
    <dbReference type="NCBI Taxonomy" id="1053547"/>
    <lineage>
        <taxon>Bacteria</taxon>
        <taxon>Bacillati</taxon>
        <taxon>Actinomycetota</taxon>
        <taxon>Actinomycetes</taxon>
        <taxon>Mycobacteriales</taxon>
        <taxon>Gordoniaceae</taxon>
        <taxon>Gordonia</taxon>
    </lineage>
</organism>
<reference evidence="4" key="1">
    <citation type="journal article" date="2019" name="Int. J. Syst. Evol. Microbiol.">
        <title>The Global Catalogue of Microorganisms (GCM) 10K type strain sequencing project: providing services to taxonomists for standard genome sequencing and annotation.</title>
        <authorList>
            <consortium name="The Broad Institute Genomics Platform"/>
            <consortium name="The Broad Institute Genome Sequencing Center for Infectious Disease"/>
            <person name="Wu L."/>
            <person name="Ma J."/>
        </authorList>
    </citation>
    <scope>NUCLEOTIDE SEQUENCE [LARGE SCALE GENOMIC DNA]</scope>
    <source>
        <strain evidence="4">JCM 18077</strain>
    </source>
</reference>
<protein>
    <submittedName>
        <fullName evidence="3">SDR family oxidoreductase</fullName>
    </submittedName>
</protein>
<keyword evidence="4" id="KW-1185">Reference proteome</keyword>
<evidence type="ECO:0000256" key="1">
    <source>
        <dbReference type="ARBA" id="ARBA00006484"/>
    </source>
</evidence>
<accession>A0ABP8ZFK3</accession>
<dbReference type="SUPFAM" id="SSF51735">
    <property type="entry name" value="NAD(P)-binding Rossmann-fold domains"/>
    <property type="match status" value="1"/>
</dbReference>
<dbReference type="RefSeq" id="WP_345314004.1">
    <property type="nucleotide sequence ID" value="NZ_BAABIE010000014.1"/>
</dbReference>
<dbReference type="Proteomes" id="UP001500822">
    <property type="component" value="Unassembled WGS sequence"/>
</dbReference>
<dbReference type="Gene3D" id="3.40.50.720">
    <property type="entry name" value="NAD(P)-binding Rossmann-like Domain"/>
    <property type="match status" value="1"/>
</dbReference>
<dbReference type="PANTHER" id="PTHR43008">
    <property type="entry name" value="BENZIL REDUCTASE"/>
    <property type="match status" value="1"/>
</dbReference>
<dbReference type="Pfam" id="PF13561">
    <property type="entry name" value="adh_short_C2"/>
    <property type="match status" value="1"/>
</dbReference>
<dbReference type="EMBL" id="BAABIE010000014">
    <property type="protein sequence ID" value="GAA4755076.1"/>
    <property type="molecule type" value="Genomic_DNA"/>
</dbReference>
<comment type="caution">
    <text evidence="3">The sequence shown here is derived from an EMBL/GenBank/DDBJ whole genome shotgun (WGS) entry which is preliminary data.</text>
</comment>
<dbReference type="PRINTS" id="PR00081">
    <property type="entry name" value="GDHRDH"/>
</dbReference>
<keyword evidence="2" id="KW-0560">Oxidoreductase</keyword>